<evidence type="ECO:0000256" key="1">
    <source>
        <dbReference type="ARBA" id="ARBA00004613"/>
    </source>
</evidence>
<evidence type="ECO:0000313" key="7">
    <source>
        <dbReference type="Proteomes" id="UP000694864"/>
    </source>
</evidence>
<reference evidence="8" key="2">
    <citation type="submission" date="2025-08" db="UniProtKB">
        <authorList>
            <consortium name="RefSeq"/>
        </authorList>
    </citation>
    <scope>IDENTIFICATION</scope>
    <source>
        <tissue evidence="8">Leaf</tissue>
    </source>
</reference>
<feature type="chain" id="PRO_5044973982" description="S-protein homolog" evidence="6">
    <location>
        <begin position="26"/>
        <end position="163"/>
    </location>
</feature>
<evidence type="ECO:0000256" key="5">
    <source>
        <dbReference type="ARBA" id="ARBA00022729"/>
    </source>
</evidence>
<gene>
    <name evidence="8" type="primary">LOC104718755</name>
</gene>
<dbReference type="PANTHER" id="PTHR31232:SF144">
    <property type="entry name" value="S-PROTEIN HOMOLOG 2"/>
    <property type="match status" value="1"/>
</dbReference>
<dbReference type="InterPro" id="IPR010264">
    <property type="entry name" value="Self-incomp_S1"/>
</dbReference>
<dbReference type="Proteomes" id="UP000694864">
    <property type="component" value="Chromosome 10"/>
</dbReference>
<feature type="signal peptide" evidence="6">
    <location>
        <begin position="1"/>
        <end position="25"/>
    </location>
</feature>
<evidence type="ECO:0000256" key="4">
    <source>
        <dbReference type="ARBA" id="ARBA00022525"/>
    </source>
</evidence>
<evidence type="ECO:0000256" key="2">
    <source>
        <dbReference type="ARBA" id="ARBA00005581"/>
    </source>
</evidence>
<sequence>MDTPKQYLPPLFILIIFLTTTSSHAGHESNILVTNDPPSTNSVFPTGKLTVEIINDLGNQLTLLYHCRSKDDDLGNKTLQPGESWSFRFKRQFFGRTLFYCDFRWPRSPNKLYWFDIYKDHRDSSGDNWCEKCVWKVRQTGPCRFNDETKHFDICYSWNKSLS</sequence>
<keyword evidence="5 6" id="KW-0732">Signal</keyword>
<evidence type="ECO:0000256" key="6">
    <source>
        <dbReference type="RuleBase" id="RU367044"/>
    </source>
</evidence>
<accession>A0ABM0U2H8</accession>
<comment type="subcellular location">
    <subcellularLocation>
        <location evidence="1 6">Secreted</location>
    </subcellularLocation>
</comment>
<organism evidence="7 8">
    <name type="scientific">Camelina sativa</name>
    <name type="common">False flax</name>
    <name type="synonym">Myagrum sativum</name>
    <dbReference type="NCBI Taxonomy" id="90675"/>
    <lineage>
        <taxon>Eukaryota</taxon>
        <taxon>Viridiplantae</taxon>
        <taxon>Streptophyta</taxon>
        <taxon>Embryophyta</taxon>
        <taxon>Tracheophyta</taxon>
        <taxon>Spermatophyta</taxon>
        <taxon>Magnoliopsida</taxon>
        <taxon>eudicotyledons</taxon>
        <taxon>Gunneridae</taxon>
        <taxon>Pentapetalae</taxon>
        <taxon>rosids</taxon>
        <taxon>malvids</taxon>
        <taxon>Brassicales</taxon>
        <taxon>Brassicaceae</taxon>
        <taxon>Camelineae</taxon>
        <taxon>Camelina</taxon>
    </lineage>
</organism>
<reference evidence="7" key="1">
    <citation type="journal article" date="2014" name="Nat. Commun.">
        <title>The emerging biofuel crop Camelina sativa retains a highly undifferentiated hexaploid genome structure.</title>
        <authorList>
            <person name="Kagale S."/>
            <person name="Koh C."/>
            <person name="Nixon J."/>
            <person name="Bollina V."/>
            <person name="Clarke W.E."/>
            <person name="Tuteja R."/>
            <person name="Spillane C."/>
            <person name="Robinson S.J."/>
            <person name="Links M.G."/>
            <person name="Clarke C."/>
            <person name="Higgins E.E."/>
            <person name="Huebert T."/>
            <person name="Sharpe A.G."/>
            <person name="Parkin I.A."/>
        </authorList>
    </citation>
    <scope>NUCLEOTIDE SEQUENCE [LARGE SCALE GENOMIC DNA]</scope>
    <source>
        <strain evidence="7">cv. DH55</strain>
    </source>
</reference>
<dbReference type="Pfam" id="PF05938">
    <property type="entry name" value="Self-incomp_S1"/>
    <property type="match status" value="1"/>
</dbReference>
<dbReference type="RefSeq" id="XP_010434864.1">
    <property type="nucleotide sequence ID" value="XM_010436562.2"/>
</dbReference>
<keyword evidence="4 6" id="KW-0964">Secreted</keyword>
<dbReference type="PANTHER" id="PTHR31232">
    <property type="match status" value="1"/>
</dbReference>
<keyword evidence="3 6" id="KW-0713">Self-incompatibility</keyword>
<keyword evidence="7" id="KW-1185">Reference proteome</keyword>
<evidence type="ECO:0000313" key="8">
    <source>
        <dbReference type="RefSeq" id="XP_010434864.1"/>
    </source>
</evidence>
<dbReference type="GeneID" id="104718755"/>
<comment type="similarity">
    <text evidence="2 6">Belongs to the plant self-incompatibility (S1) protein family.</text>
</comment>
<evidence type="ECO:0000256" key="3">
    <source>
        <dbReference type="ARBA" id="ARBA00022471"/>
    </source>
</evidence>
<name>A0ABM0U2H8_CAMSA</name>
<proteinExistence type="inferred from homology"/>
<protein>
    <recommendedName>
        <fullName evidence="6">S-protein homolog</fullName>
    </recommendedName>
</protein>